<sequence>MQRRETGDENSGVCCRLIRYVVVKLMSGQKEEKSVKKKLIKKGSNSDITIHFKEREDNAANAINTSSRSERERVIMLVNGGSDVKSVASEASFVRPHAAVVVAKPEDVRRRSQPKPVSIDIDKKSDAFIQSRLEMMRKRL</sequence>
<reference evidence="1 2" key="1">
    <citation type="journal article" date="2014" name="Genome Biol.">
        <title>Transcriptome and methylome profiling reveals relics of genome dominance in the mesopolyploid Brassica oleracea.</title>
        <authorList>
            <person name="Parkin I.A."/>
            <person name="Koh C."/>
            <person name="Tang H."/>
            <person name="Robinson S.J."/>
            <person name="Kagale S."/>
            <person name="Clarke W.E."/>
            <person name="Town C.D."/>
            <person name="Nixon J."/>
            <person name="Krishnakumar V."/>
            <person name="Bidwell S.L."/>
            <person name="Denoeud F."/>
            <person name="Belcram H."/>
            <person name="Links M.G."/>
            <person name="Just J."/>
            <person name="Clarke C."/>
            <person name="Bender T."/>
            <person name="Huebert T."/>
            <person name="Mason A.S."/>
            <person name="Pires J.C."/>
            <person name="Barker G."/>
            <person name="Moore J."/>
            <person name="Walley P.G."/>
            <person name="Manoli S."/>
            <person name="Batley J."/>
            <person name="Edwards D."/>
            <person name="Nelson M.N."/>
            <person name="Wang X."/>
            <person name="Paterson A.H."/>
            <person name="King G."/>
            <person name="Bancroft I."/>
            <person name="Chalhoub B."/>
            <person name="Sharpe A.G."/>
        </authorList>
    </citation>
    <scope>NUCLEOTIDE SEQUENCE</scope>
    <source>
        <strain evidence="1 2">cv. TO1000</strain>
    </source>
</reference>
<dbReference type="GeneID" id="106337660"/>
<dbReference type="RefSeq" id="XP_013632235.1">
    <property type="nucleotide sequence ID" value="XM_013776781.1"/>
</dbReference>
<dbReference type="KEGG" id="boe:106337660"/>
<evidence type="ECO:0000313" key="2">
    <source>
        <dbReference type="Proteomes" id="UP000032141"/>
    </source>
</evidence>
<keyword evidence="2" id="KW-1185">Reference proteome</keyword>
<organism evidence="1 2">
    <name type="scientific">Brassica oleracea var. oleracea</name>
    <dbReference type="NCBI Taxonomy" id="109376"/>
    <lineage>
        <taxon>Eukaryota</taxon>
        <taxon>Viridiplantae</taxon>
        <taxon>Streptophyta</taxon>
        <taxon>Embryophyta</taxon>
        <taxon>Tracheophyta</taxon>
        <taxon>Spermatophyta</taxon>
        <taxon>Magnoliopsida</taxon>
        <taxon>eudicotyledons</taxon>
        <taxon>Gunneridae</taxon>
        <taxon>Pentapetalae</taxon>
        <taxon>rosids</taxon>
        <taxon>malvids</taxon>
        <taxon>Brassicales</taxon>
        <taxon>Brassicaceae</taxon>
        <taxon>Brassiceae</taxon>
        <taxon>Brassica</taxon>
    </lineage>
</organism>
<dbReference type="OMA" id="ENRGVCC"/>
<dbReference type="Proteomes" id="UP000032141">
    <property type="component" value="Chromosome C4"/>
</dbReference>
<dbReference type="HOGENOM" id="CLU_1837930_0_0_1"/>
<evidence type="ECO:0000313" key="1">
    <source>
        <dbReference type="EnsemblPlants" id="Bo4g098270.1"/>
    </source>
</evidence>
<name>A0A0D3BW52_BRAOL</name>
<dbReference type="Gramene" id="Bo4g098270.1">
    <property type="protein sequence ID" value="Bo4g098270.1"/>
    <property type="gene ID" value="Bo4g098270"/>
</dbReference>
<reference evidence="1" key="2">
    <citation type="submission" date="2015-03" db="UniProtKB">
        <authorList>
            <consortium name="EnsemblPlants"/>
        </authorList>
    </citation>
    <scope>IDENTIFICATION</scope>
</reference>
<dbReference type="AlphaFoldDB" id="A0A0D3BW52"/>
<dbReference type="EnsemblPlants" id="Bo4g098270.1">
    <property type="protein sequence ID" value="Bo4g098270.1"/>
    <property type="gene ID" value="Bo4g098270"/>
</dbReference>
<accession>A0A0D3BW52</accession>
<protein>
    <submittedName>
        <fullName evidence="1">Uncharacterized protein</fullName>
    </submittedName>
</protein>
<dbReference type="OrthoDB" id="1082302at2759"/>
<proteinExistence type="predicted"/>